<comment type="caution">
    <text evidence="2">The sequence shown here is derived from an EMBL/GenBank/DDBJ whole genome shotgun (WGS) entry which is preliminary data.</text>
</comment>
<name>A0A8X6JU59_TRICU</name>
<feature type="region of interest" description="Disordered" evidence="1">
    <location>
        <begin position="32"/>
        <end position="64"/>
    </location>
</feature>
<protein>
    <submittedName>
        <fullName evidence="2">Uncharacterized protein</fullName>
    </submittedName>
</protein>
<keyword evidence="3" id="KW-1185">Reference proteome</keyword>
<feature type="region of interest" description="Disordered" evidence="1">
    <location>
        <begin position="1"/>
        <end position="20"/>
    </location>
</feature>
<dbReference type="Proteomes" id="UP000887116">
    <property type="component" value="Unassembled WGS sequence"/>
</dbReference>
<accession>A0A8X6JU59</accession>
<gene>
    <name evidence="2" type="primary">NCL1_20139</name>
    <name evidence="2" type="ORF">TNCT_406871</name>
</gene>
<sequence>MPVLAPTGPSSSNRCEQNSDTKITEKTILQLQNPDVDSDQEKNKNCNISSNDSVEIQTSDKKTTEKAVCETQDVDRETFGRTIIQLNGRLTVEQFEEEKRKRNINTEELEKKLEMCTILAWKLGKFFNTLINIPSEEQLEMCTAVGLPLDSSKLRPRTQEEMGDSFIGEPCPLPAPRVAKRSPESQSLNEVAKRVRTDSGSDISEFSFGSFDSLMEQALQFSETIEDRISELDYF</sequence>
<feature type="compositionally biased region" description="Polar residues" evidence="1">
    <location>
        <begin position="45"/>
        <end position="57"/>
    </location>
</feature>
<evidence type="ECO:0000313" key="3">
    <source>
        <dbReference type="Proteomes" id="UP000887116"/>
    </source>
</evidence>
<dbReference type="EMBL" id="BMAO01027684">
    <property type="protein sequence ID" value="GFR18876.1"/>
    <property type="molecule type" value="Genomic_DNA"/>
</dbReference>
<dbReference type="OrthoDB" id="10621409at2759"/>
<evidence type="ECO:0000256" key="1">
    <source>
        <dbReference type="SAM" id="MobiDB-lite"/>
    </source>
</evidence>
<proteinExistence type="predicted"/>
<evidence type="ECO:0000313" key="2">
    <source>
        <dbReference type="EMBL" id="GFR18876.1"/>
    </source>
</evidence>
<dbReference type="AlphaFoldDB" id="A0A8X6JU59"/>
<reference evidence="2" key="1">
    <citation type="submission" date="2020-07" db="EMBL/GenBank/DDBJ databases">
        <title>Multicomponent nature underlies the extraordinary mechanical properties of spider dragline silk.</title>
        <authorList>
            <person name="Kono N."/>
            <person name="Nakamura H."/>
            <person name="Mori M."/>
            <person name="Yoshida Y."/>
            <person name="Ohtoshi R."/>
            <person name="Malay A.D."/>
            <person name="Moran D.A.P."/>
            <person name="Tomita M."/>
            <person name="Numata K."/>
            <person name="Arakawa K."/>
        </authorList>
    </citation>
    <scope>NUCLEOTIDE SEQUENCE</scope>
</reference>
<organism evidence="2 3">
    <name type="scientific">Trichonephila clavata</name>
    <name type="common">Joro spider</name>
    <name type="synonym">Nephila clavata</name>
    <dbReference type="NCBI Taxonomy" id="2740835"/>
    <lineage>
        <taxon>Eukaryota</taxon>
        <taxon>Metazoa</taxon>
        <taxon>Ecdysozoa</taxon>
        <taxon>Arthropoda</taxon>
        <taxon>Chelicerata</taxon>
        <taxon>Arachnida</taxon>
        <taxon>Araneae</taxon>
        <taxon>Araneomorphae</taxon>
        <taxon>Entelegynae</taxon>
        <taxon>Araneoidea</taxon>
        <taxon>Nephilidae</taxon>
        <taxon>Trichonephila</taxon>
    </lineage>
</organism>